<dbReference type="InterPro" id="IPR001841">
    <property type="entry name" value="Znf_RING"/>
</dbReference>
<dbReference type="SMART" id="SM00449">
    <property type="entry name" value="SPRY"/>
    <property type="match status" value="1"/>
</dbReference>
<name>A0A7J8GES1_ROUAE</name>
<dbReference type="Pfam" id="PF13445">
    <property type="entry name" value="zf-RING_UBOX"/>
    <property type="match status" value="1"/>
</dbReference>
<dbReference type="InterPro" id="IPR003877">
    <property type="entry name" value="SPRY_dom"/>
</dbReference>
<dbReference type="SMART" id="SM00589">
    <property type="entry name" value="PRY"/>
    <property type="match status" value="1"/>
</dbReference>
<evidence type="ECO:0000256" key="4">
    <source>
        <dbReference type="ARBA" id="ARBA00012483"/>
    </source>
</evidence>
<dbReference type="GO" id="GO:0140374">
    <property type="term" value="P:antiviral innate immune response"/>
    <property type="evidence" value="ECO:0007669"/>
    <property type="project" value="UniProtKB-ARBA"/>
</dbReference>
<dbReference type="PRINTS" id="PR01407">
    <property type="entry name" value="BUTYPHLNCDUF"/>
</dbReference>
<dbReference type="Pfam" id="PF00622">
    <property type="entry name" value="SPRY"/>
    <property type="match status" value="1"/>
</dbReference>
<dbReference type="InterPro" id="IPR001870">
    <property type="entry name" value="B30.2/SPRY"/>
</dbReference>
<evidence type="ECO:0000313" key="23">
    <source>
        <dbReference type="Proteomes" id="UP000593571"/>
    </source>
</evidence>
<evidence type="ECO:0000256" key="12">
    <source>
        <dbReference type="ARBA" id="ARBA00022859"/>
    </source>
</evidence>
<dbReference type="EMBL" id="JACASE010000006">
    <property type="protein sequence ID" value="KAF6458563.1"/>
    <property type="molecule type" value="Genomic_DNA"/>
</dbReference>
<evidence type="ECO:0000256" key="11">
    <source>
        <dbReference type="ARBA" id="ARBA00022833"/>
    </source>
</evidence>
<dbReference type="InterPro" id="IPR043136">
    <property type="entry name" value="B30.2/SPRY_sf"/>
</dbReference>
<dbReference type="FunFam" id="2.60.120.920:FF:000059">
    <property type="entry name" value="E3 ubiquitin-protein ligase RNF135"/>
    <property type="match status" value="1"/>
</dbReference>
<dbReference type="GO" id="GO:0043021">
    <property type="term" value="F:ribonucleoprotein complex binding"/>
    <property type="evidence" value="ECO:0007669"/>
    <property type="project" value="TreeGrafter"/>
</dbReference>
<dbReference type="FunFam" id="3.30.40.10:FF:000545">
    <property type="entry name" value="E3 ubiquitin-protein ligase RNF135"/>
    <property type="match status" value="1"/>
</dbReference>
<dbReference type="CDD" id="cd12902">
    <property type="entry name" value="SPRY_PRY_RNF135"/>
    <property type="match status" value="1"/>
</dbReference>
<dbReference type="GO" id="GO:0008270">
    <property type="term" value="F:zinc ion binding"/>
    <property type="evidence" value="ECO:0007669"/>
    <property type="project" value="UniProtKB-KW"/>
</dbReference>
<gene>
    <name evidence="22" type="ORF">HJG63_016777</name>
</gene>
<feature type="region of interest" description="Disordered" evidence="19">
    <location>
        <begin position="268"/>
        <end position="287"/>
    </location>
</feature>
<evidence type="ECO:0000256" key="18">
    <source>
        <dbReference type="PROSITE-ProRule" id="PRU00175"/>
    </source>
</evidence>
<dbReference type="InterPro" id="IPR027370">
    <property type="entry name" value="Znf-RING_euk"/>
</dbReference>
<feature type="compositionally biased region" description="Basic and acidic residues" evidence="19">
    <location>
        <begin position="57"/>
        <end position="76"/>
    </location>
</feature>
<evidence type="ECO:0000256" key="3">
    <source>
        <dbReference type="ARBA" id="ARBA00004906"/>
    </source>
</evidence>
<evidence type="ECO:0000256" key="6">
    <source>
        <dbReference type="ARBA" id="ARBA00022588"/>
    </source>
</evidence>
<keyword evidence="6" id="KW-0399">Innate immunity</keyword>
<dbReference type="Gene3D" id="2.60.120.920">
    <property type="match status" value="1"/>
</dbReference>
<feature type="domain" description="B30.2/SPRY" evidence="21">
    <location>
        <begin position="332"/>
        <end position="523"/>
    </location>
</feature>
<keyword evidence="12" id="KW-0391">Immunity</keyword>
<dbReference type="PANTHER" id="PTHR25465">
    <property type="entry name" value="B-BOX DOMAIN CONTAINING"/>
    <property type="match status" value="1"/>
</dbReference>
<dbReference type="InterPro" id="IPR013320">
    <property type="entry name" value="ConA-like_dom_sf"/>
</dbReference>
<evidence type="ECO:0000259" key="20">
    <source>
        <dbReference type="PROSITE" id="PS50089"/>
    </source>
</evidence>
<dbReference type="SUPFAM" id="SSF49899">
    <property type="entry name" value="Concanavalin A-like lectins/glucanases"/>
    <property type="match status" value="1"/>
</dbReference>
<dbReference type="PROSITE" id="PS50089">
    <property type="entry name" value="ZF_RING_2"/>
    <property type="match status" value="1"/>
</dbReference>
<dbReference type="InterPro" id="IPR017907">
    <property type="entry name" value="Znf_RING_CS"/>
</dbReference>
<comment type="pathway">
    <text evidence="3">Protein modification; protein ubiquitination.</text>
</comment>
<evidence type="ECO:0000256" key="16">
    <source>
        <dbReference type="ARBA" id="ARBA00080069"/>
    </source>
</evidence>
<comment type="subunit">
    <text evidence="14">Homodimer. Interacts (homodimer) with RIGI (double-stranded RNA-bound oligomeric form); involved in both RIGI ubiquitination, oligomerization into filaments associated with viral RNAs and the bridging of these filaments. Interacts with UBE2D3 and UBE2N; E2 ubiquitin ligases involved in RNF135-mediated ubiquitination of RIGI and activation of the RIG-I signaling pathway. Interacts with PCBP2.</text>
</comment>
<dbReference type="InterPro" id="IPR042723">
    <property type="entry name" value="RNF135_SPRY_PRY_dom"/>
</dbReference>
<dbReference type="PANTHER" id="PTHR25465:SF41">
    <property type="entry name" value="E3 UBIQUITIN-PROTEIN LIGASE RNF135"/>
    <property type="match status" value="1"/>
</dbReference>
<keyword evidence="8" id="KW-0479">Metal-binding</keyword>
<evidence type="ECO:0000256" key="17">
    <source>
        <dbReference type="ARBA" id="ARBA00080456"/>
    </source>
</evidence>
<dbReference type="InterPro" id="IPR013083">
    <property type="entry name" value="Znf_RING/FYVE/PHD"/>
</dbReference>
<feature type="compositionally biased region" description="Polar residues" evidence="19">
    <location>
        <begin position="272"/>
        <end position="285"/>
    </location>
</feature>
<keyword evidence="23" id="KW-1185">Reference proteome</keyword>
<feature type="compositionally biased region" description="Polar residues" evidence="19">
    <location>
        <begin position="323"/>
        <end position="336"/>
    </location>
</feature>
<evidence type="ECO:0000256" key="1">
    <source>
        <dbReference type="ARBA" id="ARBA00000900"/>
    </source>
</evidence>
<comment type="catalytic activity">
    <reaction evidence="1">
        <text>S-ubiquitinyl-[E2 ubiquitin-conjugating enzyme]-L-cysteine + [acceptor protein]-L-lysine = [E2 ubiquitin-conjugating enzyme]-L-cysteine + N(6)-ubiquitinyl-[acceptor protein]-L-lysine.</text>
        <dbReference type="EC" id="2.3.2.27"/>
    </reaction>
</comment>
<dbReference type="GO" id="GO:0061630">
    <property type="term" value="F:ubiquitin protein ligase activity"/>
    <property type="evidence" value="ECO:0007669"/>
    <property type="project" value="UniProtKB-EC"/>
</dbReference>
<dbReference type="PROSITE" id="PS50188">
    <property type="entry name" value="B302_SPRY"/>
    <property type="match status" value="1"/>
</dbReference>
<feature type="region of interest" description="Disordered" evidence="19">
    <location>
        <begin position="52"/>
        <end position="83"/>
    </location>
</feature>
<dbReference type="GO" id="GO:0000209">
    <property type="term" value="P:protein polyubiquitination"/>
    <property type="evidence" value="ECO:0007669"/>
    <property type="project" value="UniProtKB-ARBA"/>
</dbReference>
<evidence type="ECO:0000256" key="5">
    <source>
        <dbReference type="ARBA" id="ARBA00022490"/>
    </source>
</evidence>
<evidence type="ECO:0000256" key="14">
    <source>
        <dbReference type="ARBA" id="ARBA00063475"/>
    </source>
</evidence>
<feature type="region of interest" description="Disordered" evidence="19">
    <location>
        <begin position="303"/>
        <end position="336"/>
    </location>
</feature>
<dbReference type="InterPro" id="IPR051051">
    <property type="entry name" value="E3_ubiq-ligase_TRIM/RNF"/>
</dbReference>
<evidence type="ECO:0000256" key="13">
    <source>
        <dbReference type="ARBA" id="ARBA00023054"/>
    </source>
</evidence>
<evidence type="ECO:0000313" key="22">
    <source>
        <dbReference type="EMBL" id="KAF6458563.1"/>
    </source>
</evidence>
<dbReference type="Gene3D" id="3.30.40.10">
    <property type="entry name" value="Zinc/RING finger domain, C3HC4 (zinc finger)"/>
    <property type="match status" value="1"/>
</dbReference>
<keyword evidence="13" id="KW-0175">Coiled coil</keyword>
<proteinExistence type="predicted"/>
<feature type="compositionally biased region" description="Basic and acidic residues" evidence="19">
    <location>
        <begin position="303"/>
        <end position="317"/>
    </location>
</feature>
<dbReference type="GO" id="GO:0039529">
    <property type="term" value="P:RIG-I signaling pathway"/>
    <property type="evidence" value="ECO:0007669"/>
    <property type="project" value="UniProtKB-ARBA"/>
</dbReference>
<evidence type="ECO:0000256" key="10">
    <source>
        <dbReference type="ARBA" id="ARBA00022786"/>
    </source>
</evidence>
<dbReference type="InterPro" id="IPR006574">
    <property type="entry name" value="PRY"/>
</dbReference>
<sequence length="523" mass="57459">MGRGSIKLEKIFGTPAGFSRFRARSPPSAAGCGEGQLCPQRAADRAVAALSQLSAGPEKRKCADRHEEAGRGRAREEPEETQPRAVPGVALLPEAGLVTMAGLNIGLTVPVWLAEDDLGCIICQGLLAWPVTLPCGHSFCRNCLKGLWGAQRLWSCPTCREGAAQQLDLRKNTLLQDLADKYSRAVGELEGGQGGTPIPAPAPAPGPQRRTGQLRAVASKSITGVGHELAELVEQLVDIVRRLQSQRHLPESGPDNKMNTLGMAFSDGMDLSSASPKQGTSNTPQGKIRDILHDLEEIQEKLRENFTEKEPLEEKRQVKLSKAPSSSSCPLLDQSQPAPKRVSCFAQWAISLSFDLRSLSCSLEVSEDYRTVTVSHFPQHYTWSHERFTTCQVLCSQAFSSGQKYWEVDTQNCSHWAVGVASWGMSRDQILGRTRDSWCIEWKGTSQLSAWHMVKETVLGSEKPRVVGIWLDLEQEKLAFYSVANQKKLLFECPVFGSSPLHPAFWLYGLHPGNSLTIRPVKV</sequence>
<keyword evidence="11" id="KW-0862">Zinc</keyword>
<keyword evidence="9 18" id="KW-0863">Zinc-finger</keyword>
<evidence type="ECO:0000256" key="15">
    <source>
        <dbReference type="ARBA" id="ARBA00067458"/>
    </source>
</evidence>
<feature type="region of interest" description="Disordered" evidence="19">
    <location>
        <begin position="189"/>
        <end position="210"/>
    </location>
</feature>
<dbReference type="Proteomes" id="UP000593571">
    <property type="component" value="Unassembled WGS sequence"/>
</dbReference>
<keyword evidence="5" id="KW-0963">Cytoplasm</keyword>
<dbReference type="EC" id="2.3.2.27" evidence="4"/>
<accession>A0A7J8GES1</accession>
<dbReference type="GO" id="GO:0010494">
    <property type="term" value="C:cytoplasmic stress granule"/>
    <property type="evidence" value="ECO:0007669"/>
    <property type="project" value="UniProtKB-SubCell"/>
</dbReference>
<evidence type="ECO:0000256" key="19">
    <source>
        <dbReference type="SAM" id="MobiDB-lite"/>
    </source>
</evidence>
<keyword evidence="7" id="KW-0808">Transferase</keyword>
<protein>
    <recommendedName>
        <fullName evidence="15">E3 ubiquitin-protein ligase RNF135</fullName>
        <ecNumber evidence="4">2.3.2.27</ecNumber>
    </recommendedName>
    <alternativeName>
        <fullName evidence="17">RING finger protein 135</fullName>
    </alternativeName>
    <alternativeName>
        <fullName evidence="16">RING-type E3 ubiquitin transferase RNF135</fullName>
    </alternativeName>
</protein>
<dbReference type="AlphaFoldDB" id="A0A7J8GES1"/>
<feature type="domain" description="RING-type" evidence="20">
    <location>
        <begin position="120"/>
        <end position="160"/>
    </location>
</feature>
<comment type="subcellular location">
    <subcellularLocation>
        <location evidence="2">Cytoplasm</location>
        <location evidence="2">Stress granule</location>
    </subcellularLocation>
</comment>
<evidence type="ECO:0000259" key="21">
    <source>
        <dbReference type="PROSITE" id="PS50188"/>
    </source>
</evidence>
<dbReference type="Pfam" id="PF13765">
    <property type="entry name" value="PRY"/>
    <property type="match status" value="1"/>
</dbReference>
<evidence type="ECO:0000256" key="7">
    <source>
        <dbReference type="ARBA" id="ARBA00022679"/>
    </source>
</evidence>
<reference evidence="22 23" key="1">
    <citation type="journal article" date="2020" name="Nature">
        <title>Six reference-quality genomes reveal evolution of bat adaptations.</title>
        <authorList>
            <person name="Jebb D."/>
            <person name="Huang Z."/>
            <person name="Pippel M."/>
            <person name="Hughes G.M."/>
            <person name="Lavrichenko K."/>
            <person name="Devanna P."/>
            <person name="Winkler S."/>
            <person name="Jermiin L.S."/>
            <person name="Skirmuntt E.C."/>
            <person name="Katzourakis A."/>
            <person name="Burkitt-Gray L."/>
            <person name="Ray D.A."/>
            <person name="Sullivan K.A.M."/>
            <person name="Roscito J.G."/>
            <person name="Kirilenko B.M."/>
            <person name="Davalos L.M."/>
            <person name="Corthals A.P."/>
            <person name="Power M.L."/>
            <person name="Jones G."/>
            <person name="Ransome R.D."/>
            <person name="Dechmann D.K.N."/>
            <person name="Locatelli A.G."/>
            <person name="Puechmaille S.J."/>
            <person name="Fedrigo O."/>
            <person name="Jarvis E.D."/>
            <person name="Hiller M."/>
            <person name="Vernes S.C."/>
            <person name="Myers E.W."/>
            <person name="Teeling E.C."/>
        </authorList>
    </citation>
    <scope>NUCLEOTIDE SEQUENCE [LARGE SCALE GENOMIC DNA]</scope>
    <source>
        <strain evidence="22">MRouAeg1</strain>
        <tissue evidence="22">Muscle</tissue>
    </source>
</reference>
<keyword evidence="10" id="KW-0833">Ubl conjugation pathway</keyword>
<dbReference type="PROSITE" id="PS00518">
    <property type="entry name" value="ZF_RING_1"/>
    <property type="match status" value="1"/>
</dbReference>
<organism evidence="22 23">
    <name type="scientific">Rousettus aegyptiacus</name>
    <name type="common">Egyptian fruit bat</name>
    <name type="synonym">Pteropus aegyptiacus</name>
    <dbReference type="NCBI Taxonomy" id="9407"/>
    <lineage>
        <taxon>Eukaryota</taxon>
        <taxon>Metazoa</taxon>
        <taxon>Chordata</taxon>
        <taxon>Craniata</taxon>
        <taxon>Vertebrata</taxon>
        <taxon>Euteleostomi</taxon>
        <taxon>Mammalia</taxon>
        <taxon>Eutheria</taxon>
        <taxon>Laurasiatheria</taxon>
        <taxon>Chiroptera</taxon>
        <taxon>Yinpterochiroptera</taxon>
        <taxon>Pteropodoidea</taxon>
        <taxon>Pteropodidae</taxon>
        <taxon>Rousettinae</taxon>
        <taxon>Rousettus</taxon>
    </lineage>
</organism>
<dbReference type="InterPro" id="IPR003879">
    <property type="entry name" value="Butyrophylin_SPRY"/>
</dbReference>
<dbReference type="SMART" id="SM00184">
    <property type="entry name" value="RING"/>
    <property type="match status" value="1"/>
</dbReference>
<evidence type="ECO:0000256" key="2">
    <source>
        <dbReference type="ARBA" id="ARBA00004210"/>
    </source>
</evidence>
<comment type="caution">
    <text evidence="22">The sequence shown here is derived from an EMBL/GenBank/DDBJ whole genome shotgun (WGS) entry which is preliminary data.</text>
</comment>
<dbReference type="SUPFAM" id="SSF57850">
    <property type="entry name" value="RING/U-box"/>
    <property type="match status" value="1"/>
</dbReference>
<evidence type="ECO:0000256" key="8">
    <source>
        <dbReference type="ARBA" id="ARBA00022723"/>
    </source>
</evidence>
<evidence type="ECO:0000256" key="9">
    <source>
        <dbReference type="ARBA" id="ARBA00022771"/>
    </source>
</evidence>